<protein>
    <submittedName>
        <fullName evidence="3">LacI family transcriptional regulator</fullName>
    </submittedName>
</protein>
<feature type="non-terminal residue" evidence="3">
    <location>
        <position position="150"/>
    </location>
</feature>
<feature type="domain" description="HTH lacI-type" evidence="2">
    <location>
        <begin position="3"/>
        <end position="73"/>
    </location>
</feature>
<organism evidence="3 4">
    <name type="scientific">Streptomyces heliomycini</name>
    <dbReference type="NCBI Taxonomy" id="284032"/>
    <lineage>
        <taxon>Bacteria</taxon>
        <taxon>Bacillati</taxon>
        <taxon>Actinomycetota</taxon>
        <taxon>Actinomycetes</taxon>
        <taxon>Kitasatosporales</taxon>
        <taxon>Streptomycetaceae</taxon>
        <taxon>Streptomyces</taxon>
    </lineage>
</organism>
<gene>
    <name evidence="3" type="ORF">ACFFUA_37240</name>
</gene>
<dbReference type="Proteomes" id="UP001589753">
    <property type="component" value="Unassembled WGS sequence"/>
</dbReference>
<evidence type="ECO:0000256" key="1">
    <source>
        <dbReference type="SAM" id="MobiDB-lite"/>
    </source>
</evidence>
<reference evidence="3 4" key="1">
    <citation type="submission" date="2024-09" db="EMBL/GenBank/DDBJ databases">
        <authorList>
            <person name="Sun Q."/>
            <person name="Mori K."/>
        </authorList>
    </citation>
    <scope>NUCLEOTIDE SEQUENCE [LARGE SCALE GENOMIC DNA]</scope>
    <source>
        <strain evidence="3 4">JCM 9767</strain>
    </source>
</reference>
<dbReference type="SUPFAM" id="SSF47413">
    <property type="entry name" value="lambda repressor-like DNA-binding domains"/>
    <property type="match status" value="1"/>
</dbReference>
<evidence type="ECO:0000313" key="3">
    <source>
        <dbReference type="EMBL" id="MFB9352976.1"/>
    </source>
</evidence>
<dbReference type="EMBL" id="JBHMDI010000265">
    <property type="protein sequence ID" value="MFB9352976.1"/>
    <property type="molecule type" value="Genomic_DNA"/>
</dbReference>
<dbReference type="InterPro" id="IPR000843">
    <property type="entry name" value="HTH_LacI"/>
</dbReference>
<evidence type="ECO:0000259" key="2">
    <source>
        <dbReference type="SMART" id="SM00354"/>
    </source>
</evidence>
<proteinExistence type="predicted"/>
<name>A0ABV5LM65_9ACTN</name>
<comment type="caution">
    <text evidence="3">The sequence shown here is derived from an EMBL/GenBank/DDBJ whole genome shotgun (WGS) entry which is preliminary data.</text>
</comment>
<sequence>MGRPWITDVAECAGVSAKTRANVLGDYGHVFERTRAAVRGAVDALGHRGDIAGRQPRRGRTGVIAPAVADLDVACFAEPARHVMAGTEDRGGTTLPAGTGGRPGEEPAAVRGDDARSTGGVVRSPLALEPGAPADRGTRLPLVPLGECDL</sequence>
<keyword evidence="4" id="KW-1185">Reference proteome</keyword>
<dbReference type="InterPro" id="IPR010982">
    <property type="entry name" value="Lambda_DNA-bd_dom_sf"/>
</dbReference>
<feature type="region of interest" description="Disordered" evidence="1">
    <location>
        <begin position="86"/>
        <end position="140"/>
    </location>
</feature>
<evidence type="ECO:0000313" key="4">
    <source>
        <dbReference type="Proteomes" id="UP001589753"/>
    </source>
</evidence>
<dbReference type="Gene3D" id="1.10.260.40">
    <property type="entry name" value="lambda repressor-like DNA-binding domains"/>
    <property type="match status" value="1"/>
</dbReference>
<dbReference type="SMART" id="SM00354">
    <property type="entry name" value="HTH_LACI"/>
    <property type="match status" value="1"/>
</dbReference>
<accession>A0ABV5LM65</accession>